<evidence type="ECO:0000313" key="1">
    <source>
        <dbReference type="EMBL" id="EHJ08919.1"/>
    </source>
</evidence>
<organism evidence="1 2">
    <name type="scientific">Staphylococcus simiae CCM 7213 = CCUG 51256</name>
    <dbReference type="NCBI Taxonomy" id="911238"/>
    <lineage>
        <taxon>Bacteria</taxon>
        <taxon>Bacillati</taxon>
        <taxon>Bacillota</taxon>
        <taxon>Bacilli</taxon>
        <taxon>Bacillales</taxon>
        <taxon>Staphylococcaceae</taxon>
        <taxon>Staphylococcus</taxon>
    </lineage>
</organism>
<dbReference type="AlphaFoldDB" id="G5JFX1"/>
<comment type="caution">
    <text evidence="1">The sequence shown here is derived from an EMBL/GenBank/DDBJ whole genome shotgun (WGS) entry which is preliminary data.</text>
</comment>
<keyword evidence="2" id="KW-1185">Reference proteome</keyword>
<protein>
    <submittedName>
        <fullName evidence="1">Uncharacterized protein</fullName>
    </submittedName>
</protein>
<gene>
    <name evidence="1" type="ORF">SS7213T_01676</name>
</gene>
<reference evidence="1 2" key="1">
    <citation type="journal article" date="2012" name="BMC Genomics">
        <title>Comparative genomic analysis of the genus Staphylococcus including Staphylococcus aureus and its newly described sister species Staphylococcus simiae.</title>
        <authorList>
            <person name="Suzuki H."/>
            <person name="Lefebure T."/>
            <person name="Pavinski Bitar P."/>
            <person name="Stanhope M.J."/>
        </authorList>
    </citation>
    <scope>NUCLEOTIDE SEQUENCE [LARGE SCALE GENOMIC DNA]</scope>
    <source>
        <strain evidence="1 2">CCM 7213</strain>
    </source>
</reference>
<accession>G5JFX1</accession>
<proteinExistence type="predicted"/>
<sequence length="35" mass="4287">MFSEGIVKFDWWKIMKQVCGEIFEKFKIHSHDTLK</sequence>
<dbReference type="Proteomes" id="UP000005413">
    <property type="component" value="Unassembled WGS sequence"/>
</dbReference>
<evidence type="ECO:0000313" key="2">
    <source>
        <dbReference type="Proteomes" id="UP000005413"/>
    </source>
</evidence>
<name>G5JFX1_9STAP</name>
<dbReference type="EMBL" id="AEUN01000031">
    <property type="protein sequence ID" value="EHJ08919.1"/>
    <property type="molecule type" value="Genomic_DNA"/>
</dbReference>